<dbReference type="OrthoDB" id="4781at2759"/>
<evidence type="ECO:0000313" key="9">
    <source>
        <dbReference type="Proteomes" id="UP000646827"/>
    </source>
</evidence>
<sequence length="359" mass="40139">MKTINTIITILLLHYISLSTTVTTTTIAFAQQEQGEQPTSPQSPPLPLPPQVKPLCRNTHTIFSESTKGWKVDTSPIETFAITPDGLQMNLAPPKYYQRLIHALTTLPYNSHIGHGPTLNSTTYMLYGRFSATVKASKVGGAITAVILIADGGDEIDFELLGSEKHTAQTNYFWGIHPMYTVNGGFHNVSGENIYDEFHTYTVDWSPERIVWTIDEDVVRIKEREQTCEGSVCKFPSNPARVQIGFWDGSFEFGTAEWSHGPIDWEEHMTNVTSILKEVKIECNPEYNEVVEILLGDEEPLSPTEPKEDGSSSENPSKWKPKPNDQNSTNSSTVTSSTLSNYFFFFITTIATIIYITIT</sequence>
<keyword evidence="5" id="KW-0472">Membrane</keyword>
<evidence type="ECO:0000313" key="8">
    <source>
        <dbReference type="EMBL" id="KAG2218254.1"/>
    </source>
</evidence>
<dbReference type="Pfam" id="PF00722">
    <property type="entry name" value="Glyco_hydro_16"/>
    <property type="match status" value="1"/>
</dbReference>
<evidence type="ECO:0000256" key="4">
    <source>
        <dbReference type="SAM" id="MobiDB-lite"/>
    </source>
</evidence>
<evidence type="ECO:0000256" key="3">
    <source>
        <dbReference type="ARBA" id="ARBA00023295"/>
    </source>
</evidence>
<dbReference type="PANTHER" id="PTHR10963:SF22">
    <property type="entry name" value="GLYCOSIDASE CRH2-RELATED"/>
    <property type="match status" value="1"/>
</dbReference>
<dbReference type="GO" id="GO:0005975">
    <property type="term" value="P:carbohydrate metabolic process"/>
    <property type="evidence" value="ECO:0007669"/>
    <property type="project" value="InterPro"/>
</dbReference>
<dbReference type="GO" id="GO:0009277">
    <property type="term" value="C:fungal-type cell wall"/>
    <property type="evidence" value="ECO:0007669"/>
    <property type="project" value="TreeGrafter"/>
</dbReference>
<comment type="caution">
    <text evidence="8">The sequence shown here is derived from an EMBL/GenBank/DDBJ whole genome shotgun (WGS) entry which is preliminary data.</text>
</comment>
<dbReference type="Proteomes" id="UP000646827">
    <property type="component" value="Unassembled WGS sequence"/>
</dbReference>
<dbReference type="PROSITE" id="PS51762">
    <property type="entry name" value="GH16_2"/>
    <property type="match status" value="1"/>
</dbReference>
<organism evidence="8 9">
    <name type="scientific">Circinella minor</name>
    <dbReference type="NCBI Taxonomy" id="1195481"/>
    <lineage>
        <taxon>Eukaryota</taxon>
        <taxon>Fungi</taxon>
        <taxon>Fungi incertae sedis</taxon>
        <taxon>Mucoromycota</taxon>
        <taxon>Mucoromycotina</taxon>
        <taxon>Mucoromycetes</taxon>
        <taxon>Mucorales</taxon>
        <taxon>Lichtheimiaceae</taxon>
        <taxon>Circinella</taxon>
    </lineage>
</organism>
<evidence type="ECO:0000256" key="1">
    <source>
        <dbReference type="ARBA" id="ARBA00022729"/>
    </source>
</evidence>
<dbReference type="GO" id="GO:0004553">
    <property type="term" value="F:hydrolase activity, hydrolyzing O-glycosyl compounds"/>
    <property type="evidence" value="ECO:0007669"/>
    <property type="project" value="InterPro"/>
</dbReference>
<keyword evidence="5" id="KW-1133">Transmembrane helix</keyword>
<dbReference type="SUPFAM" id="SSF49899">
    <property type="entry name" value="Concanavalin A-like lectins/glucanases"/>
    <property type="match status" value="1"/>
</dbReference>
<proteinExistence type="predicted"/>
<dbReference type="InterPro" id="IPR050546">
    <property type="entry name" value="Glycosyl_Hydrlase_16"/>
</dbReference>
<evidence type="ECO:0000256" key="5">
    <source>
        <dbReference type="SAM" id="Phobius"/>
    </source>
</evidence>
<keyword evidence="3" id="KW-0326">Glycosidase</keyword>
<keyword evidence="1 6" id="KW-0732">Signal</keyword>
<protein>
    <recommendedName>
        <fullName evidence="7">GH16 domain-containing protein</fullName>
    </recommendedName>
</protein>
<dbReference type="GO" id="GO:0031505">
    <property type="term" value="P:fungal-type cell wall organization"/>
    <property type="evidence" value="ECO:0007669"/>
    <property type="project" value="TreeGrafter"/>
</dbReference>
<feature type="region of interest" description="Disordered" evidence="4">
    <location>
        <begin position="297"/>
        <end position="333"/>
    </location>
</feature>
<feature type="signal peptide" evidence="6">
    <location>
        <begin position="1"/>
        <end position="21"/>
    </location>
</feature>
<gene>
    <name evidence="8" type="ORF">INT45_006255</name>
</gene>
<dbReference type="EMBL" id="JAEPRB010000242">
    <property type="protein sequence ID" value="KAG2218254.1"/>
    <property type="molecule type" value="Genomic_DNA"/>
</dbReference>
<feature type="chain" id="PRO_5034552815" description="GH16 domain-containing protein" evidence="6">
    <location>
        <begin position="22"/>
        <end position="359"/>
    </location>
</feature>
<feature type="transmembrane region" description="Helical" evidence="5">
    <location>
        <begin position="339"/>
        <end position="358"/>
    </location>
</feature>
<dbReference type="InterPro" id="IPR000757">
    <property type="entry name" value="Beta-glucanase-like"/>
</dbReference>
<evidence type="ECO:0000259" key="7">
    <source>
        <dbReference type="PROSITE" id="PS51762"/>
    </source>
</evidence>
<reference evidence="8 9" key="1">
    <citation type="submission" date="2020-12" db="EMBL/GenBank/DDBJ databases">
        <title>Metabolic potential, ecology and presence of endohyphal bacteria is reflected in genomic diversity of Mucoromycotina.</title>
        <authorList>
            <person name="Muszewska A."/>
            <person name="Okrasinska A."/>
            <person name="Steczkiewicz K."/>
            <person name="Drgas O."/>
            <person name="Orlowska M."/>
            <person name="Perlinska-Lenart U."/>
            <person name="Aleksandrzak-Piekarczyk T."/>
            <person name="Szatraj K."/>
            <person name="Zielenkiewicz U."/>
            <person name="Pilsyk S."/>
            <person name="Malc E."/>
            <person name="Mieczkowski P."/>
            <person name="Kruszewska J.S."/>
            <person name="Biernat P."/>
            <person name="Pawlowska J."/>
        </authorList>
    </citation>
    <scope>NUCLEOTIDE SEQUENCE [LARGE SCALE GENOMIC DNA]</scope>
    <source>
        <strain evidence="8 9">CBS 142.35</strain>
    </source>
</reference>
<dbReference type="AlphaFoldDB" id="A0A8H7RWD0"/>
<dbReference type="GO" id="GO:0016757">
    <property type="term" value="F:glycosyltransferase activity"/>
    <property type="evidence" value="ECO:0007669"/>
    <property type="project" value="TreeGrafter"/>
</dbReference>
<name>A0A8H7RWD0_9FUNG</name>
<keyword evidence="2" id="KW-0378">Hydrolase</keyword>
<accession>A0A8H7RWD0</accession>
<dbReference type="InterPro" id="IPR013320">
    <property type="entry name" value="ConA-like_dom_sf"/>
</dbReference>
<keyword evidence="5" id="KW-0812">Transmembrane</keyword>
<evidence type="ECO:0000256" key="2">
    <source>
        <dbReference type="ARBA" id="ARBA00022801"/>
    </source>
</evidence>
<evidence type="ECO:0000256" key="6">
    <source>
        <dbReference type="SAM" id="SignalP"/>
    </source>
</evidence>
<dbReference type="PANTHER" id="PTHR10963">
    <property type="entry name" value="GLYCOSYL HYDROLASE-RELATED"/>
    <property type="match status" value="1"/>
</dbReference>
<dbReference type="Gene3D" id="2.60.120.200">
    <property type="match status" value="1"/>
</dbReference>
<feature type="domain" description="GH16" evidence="7">
    <location>
        <begin position="32"/>
        <end position="274"/>
    </location>
</feature>
<keyword evidence="9" id="KW-1185">Reference proteome</keyword>